<keyword evidence="13 17" id="KW-0961">Cell wall biogenesis/degradation</keyword>
<evidence type="ECO:0000259" key="20">
    <source>
        <dbReference type="Pfam" id="PF08245"/>
    </source>
</evidence>
<feature type="domain" description="Mur ligase central" evidence="20">
    <location>
        <begin position="116"/>
        <end position="290"/>
    </location>
</feature>
<dbReference type="GO" id="GO:0071555">
    <property type="term" value="P:cell wall organization"/>
    <property type="evidence" value="ECO:0007669"/>
    <property type="project" value="UniProtKB-KW"/>
</dbReference>
<dbReference type="Gene3D" id="3.40.1190.10">
    <property type="entry name" value="Mur-like, catalytic domain"/>
    <property type="match status" value="1"/>
</dbReference>
<keyword evidence="17 18" id="KW-0131">Cell cycle</keyword>
<dbReference type="RefSeq" id="WP_092493035.1">
    <property type="nucleotide sequence ID" value="NZ_FNKD01000002.1"/>
</dbReference>
<reference evidence="21 22" key="1">
    <citation type="submission" date="2016-10" db="EMBL/GenBank/DDBJ databases">
        <authorList>
            <person name="de Groot N.N."/>
        </authorList>
    </citation>
    <scope>NUCLEOTIDE SEQUENCE [LARGE SCALE GENOMIC DNA]</scope>
    <source>
        <strain evidence="21 22">CGMCC 1.10449</strain>
    </source>
</reference>
<dbReference type="EMBL" id="FNKD01000002">
    <property type="protein sequence ID" value="SDQ62920.1"/>
    <property type="molecule type" value="Genomic_DNA"/>
</dbReference>
<dbReference type="GO" id="GO:0005524">
    <property type="term" value="F:ATP binding"/>
    <property type="evidence" value="ECO:0007669"/>
    <property type="project" value="UniProtKB-UniRule"/>
</dbReference>
<keyword evidence="7 17" id="KW-0963">Cytoplasm</keyword>
<sequence length="449" mass="49231">MKTLDNFPYSHVLVLGLAKSGTAAAKLLLQSGKRVRVNDKNANENDDAVNELKSMGAEVITGSHPLCVLDSIEIVVKNPGIPYDNPILVEAKKRDISIITEIEIAGNLVESSIIGITGSNGKTTTTTLTTEMLVKSNQSAKIAGNIGYVATDVAKSLGKEEKMVLELSSFQLMGVKTFKPKIAVLLNIFEAHLDYHKTFENYKEAKCNVFANQSEDDFLIYNADDPVVSEAVLSAKSMKIPFSLKKRLNEGAWVDKTSIYFKSEKIIDKSDIVLVGAHNLENILAAISAAKLSGASNEGIREVLINFSSVKHRLQFVENIDGRLFYNDSKATNILASQKALSSFKQPTILLAGGLDRGNEFDDLIPYLNNVKGVILFGETKEKLKKTASDAGVEVILTVNDMNQAVKQAYSISERDDVILLSPACASWDQYRTFEERGDMFIQAVHTLM</sequence>
<dbReference type="SUPFAM" id="SSF53244">
    <property type="entry name" value="MurD-like peptide ligases, peptide-binding domain"/>
    <property type="match status" value="1"/>
</dbReference>
<comment type="subcellular location">
    <subcellularLocation>
        <location evidence="2 17 18">Cytoplasm</location>
    </subcellularLocation>
</comment>
<evidence type="ECO:0000256" key="4">
    <source>
        <dbReference type="ARBA" id="ARBA00010416"/>
    </source>
</evidence>
<evidence type="ECO:0000256" key="9">
    <source>
        <dbReference type="ARBA" id="ARBA00022741"/>
    </source>
</evidence>
<comment type="pathway">
    <text evidence="3 17 18">Cell wall biogenesis; peptidoglycan biosynthesis.</text>
</comment>
<evidence type="ECO:0000256" key="5">
    <source>
        <dbReference type="ARBA" id="ARBA00012212"/>
    </source>
</evidence>
<evidence type="ECO:0000256" key="16">
    <source>
        <dbReference type="ARBA" id="ARBA00047632"/>
    </source>
</evidence>
<evidence type="ECO:0000259" key="19">
    <source>
        <dbReference type="Pfam" id="PF02875"/>
    </source>
</evidence>
<comment type="function">
    <text evidence="1 17 18">Cell wall formation. Catalyzes the addition of glutamate to the nucleotide precursor UDP-N-acetylmuramoyl-L-alanine (UMA).</text>
</comment>
<dbReference type="AlphaFoldDB" id="A0A1H1CFI6"/>
<dbReference type="NCBIfam" id="TIGR01087">
    <property type="entry name" value="murD"/>
    <property type="match status" value="1"/>
</dbReference>
<keyword evidence="8 17" id="KW-0436">Ligase</keyword>
<evidence type="ECO:0000256" key="1">
    <source>
        <dbReference type="ARBA" id="ARBA00002734"/>
    </source>
</evidence>
<evidence type="ECO:0000256" key="8">
    <source>
        <dbReference type="ARBA" id="ARBA00022598"/>
    </source>
</evidence>
<dbReference type="Proteomes" id="UP000199444">
    <property type="component" value="Unassembled WGS sequence"/>
</dbReference>
<evidence type="ECO:0000256" key="17">
    <source>
        <dbReference type="HAMAP-Rule" id="MF_00639"/>
    </source>
</evidence>
<evidence type="ECO:0000313" key="21">
    <source>
        <dbReference type="EMBL" id="SDQ62920.1"/>
    </source>
</evidence>
<dbReference type="SUPFAM" id="SSF53623">
    <property type="entry name" value="MurD-like peptide ligases, catalytic domain"/>
    <property type="match status" value="1"/>
</dbReference>
<evidence type="ECO:0000256" key="7">
    <source>
        <dbReference type="ARBA" id="ARBA00022490"/>
    </source>
</evidence>
<dbReference type="EC" id="6.3.2.9" evidence="5 17"/>
<protein>
    <recommendedName>
        <fullName evidence="6 17">UDP-N-acetylmuramoylalanine--D-glutamate ligase</fullName>
        <ecNumber evidence="5 17">6.3.2.9</ecNumber>
    </recommendedName>
    <alternativeName>
        <fullName evidence="15 17">D-glutamic acid-adding enzyme</fullName>
    </alternativeName>
    <alternativeName>
        <fullName evidence="14 17">UDP-N-acetylmuramoyl-L-alanyl-D-glutamate synthetase</fullName>
    </alternativeName>
</protein>
<dbReference type="GO" id="GO:0008360">
    <property type="term" value="P:regulation of cell shape"/>
    <property type="evidence" value="ECO:0007669"/>
    <property type="project" value="UniProtKB-KW"/>
</dbReference>
<name>A0A1H1CFI6_9BACI</name>
<dbReference type="GO" id="GO:0009252">
    <property type="term" value="P:peptidoglycan biosynthetic process"/>
    <property type="evidence" value="ECO:0007669"/>
    <property type="project" value="UniProtKB-UniRule"/>
</dbReference>
<dbReference type="Pfam" id="PF02875">
    <property type="entry name" value="Mur_ligase_C"/>
    <property type="match status" value="1"/>
</dbReference>
<keyword evidence="9 17" id="KW-0547">Nucleotide-binding</keyword>
<evidence type="ECO:0000256" key="14">
    <source>
        <dbReference type="ARBA" id="ARBA00030398"/>
    </source>
</evidence>
<keyword evidence="22" id="KW-1185">Reference proteome</keyword>
<proteinExistence type="inferred from homology"/>
<evidence type="ECO:0000256" key="2">
    <source>
        <dbReference type="ARBA" id="ARBA00004496"/>
    </source>
</evidence>
<comment type="catalytic activity">
    <reaction evidence="16 17 18">
        <text>UDP-N-acetyl-alpha-D-muramoyl-L-alanine + D-glutamate + ATP = UDP-N-acetyl-alpha-D-muramoyl-L-alanyl-D-glutamate + ADP + phosphate + H(+)</text>
        <dbReference type="Rhea" id="RHEA:16429"/>
        <dbReference type="ChEBI" id="CHEBI:15378"/>
        <dbReference type="ChEBI" id="CHEBI:29986"/>
        <dbReference type="ChEBI" id="CHEBI:30616"/>
        <dbReference type="ChEBI" id="CHEBI:43474"/>
        <dbReference type="ChEBI" id="CHEBI:83898"/>
        <dbReference type="ChEBI" id="CHEBI:83900"/>
        <dbReference type="ChEBI" id="CHEBI:456216"/>
        <dbReference type="EC" id="6.3.2.9"/>
    </reaction>
</comment>
<dbReference type="Gene3D" id="3.40.50.720">
    <property type="entry name" value="NAD(P)-binding Rossmann-like Domain"/>
    <property type="match status" value="1"/>
</dbReference>
<organism evidence="21 22">
    <name type="scientific">Virgibacillus salinus</name>
    <dbReference type="NCBI Taxonomy" id="553311"/>
    <lineage>
        <taxon>Bacteria</taxon>
        <taxon>Bacillati</taxon>
        <taxon>Bacillota</taxon>
        <taxon>Bacilli</taxon>
        <taxon>Bacillales</taxon>
        <taxon>Bacillaceae</taxon>
        <taxon>Virgibacillus</taxon>
    </lineage>
</organism>
<evidence type="ECO:0000313" key="22">
    <source>
        <dbReference type="Proteomes" id="UP000199444"/>
    </source>
</evidence>
<dbReference type="Gene3D" id="3.90.190.20">
    <property type="entry name" value="Mur ligase, C-terminal domain"/>
    <property type="match status" value="1"/>
</dbReference>
<evidence type="ECO:0000256" key="3">
    <source>
        <dbReference type="ARBA" id="ARBA00004752"/>
    </source>
</evidence>
<evidence type="ECO:0000256" key="6">
    <source>
        <dbReference type="ARBA" id="ARBA00015655"/>
    </source>
</evidence>
<dbReference type="Pfam" id="PF08245">
    <property type="entry name" value="Mur_ligase_M"/>
    <property type="match status" value="1"/>
</dbReference>
<dbReference type="InterPro" id="IPR036565">
    <property type="entry name" value="Mur-like_cat_sf"/>
</dbReference>
<dbReference type="GO" id="GO:0005737">
    <property type="term" value="C:cytoplasm"/>
    <property type="evidence" value="ECO:0007669"/>
    <property type="project" value="UniProtKB-SubCell"/>
</dbReference>
<dbReference type="Pfam" id="PF21799">
    <property type="entry name" value="MurD-like_N"/>
    <property type="match status" value="1"/>
</dbReference>
<dbReference type="SUPFAM" id="SSF51984">
    <property type="entry name" value="MurCD N-terminal domain"/>
    <property type="match status" value="1"/>
</dbReference>
<evidence type="ECO:0000256" key="12">
    <source>
        <dbReference type="ARBA" id="ARBA00022984"/>
    </source>
</evidence>
<dbReference type="InterPro" id="IPR004101">
    <property type="entry name" value="Mur_ligase_C"/>
</dbReference>
<feature type="domain" description="Mur ligase C-terminal" evidence="19">
    <location>
        <begin position="312"/>
        <end position="425"/>
    </location>
</feature>
<comment type="similarity">
    <text evidence="4 17">Belongs to the MurCDEF family.</text>
</comment>
<dbReference type="UniPathway" id="UPA00219"/>
<dbReference type="GO" id="GO:0051301">
    <property type="term" value="P:cell division"/>
    <property type="evidence" value="ECO:0007669"/>
    <property type="project" value="UniProtKB-KW"/>
</dbReference>
<dbReference type="InterPro" id="IPR036615">
    <property type="entry name" value="Mur_ligase_C_dom_sf"/>
</dbReference>
<feature type="binding site" evidence="17">
    <location>
        <begin position="118"/>
        <end position="124"/>
    </location>
    <ligand>
        <name>ATP</name>
        <dbReference type="ChEBI" id="CHEBI:30616"/>
    </ligand>
</feature>
<evidence type="ECO:0000256" key="11">
    <source>
        <dbReference type="ARBA" id="ARBA00022960"/>
    </source>
</evidence>
<keyword evidence="11 17" id="KW-0133">Cell shape</keyword>
<gene>
    <name evidence="17" type="primary">murD</name>
    <name evidence="21" type="ORF">SAMN05216231_2227</name>
</gene>
<keyword evidence="10 17" id="KW-0067">ATP-binding</keyword>
<evidence type="ECO:0000256" key="10">
    <source>
        <dbReference type="ARBA" id="ARBA00022840"/>
    </source>
</evidence>
<dbReference type="PANTHER" id="PTHR43692">
    <property type="entry name" value="UDP-N-ACETYLMURAMOYLALANINE--D-GLUTAMATE LIGASE"/>
    <property type="match status" value="1"/>
</dbReference>
<evidence type="ECO:0000256" key="18">
    <source>
        <dbReference type="RuleBase" id="RU003664"/>
    </source>
</evidence>
<accession>A0A1H1CFI6</accession>
<keyword evidence="17 18" id="KW-0132">Cell division</keyword>
<dbReference type="HAMAP" id="MF_00639">
    <property type="entry name" value="MurD"/>
    <property type="match status" value="1"/>
</dbReference>
<dbReference type="InterPro" id="IPR013221">
    <property type="entry name" value="Mur_ligase_cen"/>
</dbReference>
<evidence type="ECO:0000256" key="13">
    <source>
        <dbReference type="ARBA" id="ARBA00023316"/>
    </source>
</evidence>
<dbReference type="STRING" id="553311.SAMN05216231_2227"/>
<keyword evidence="12 17" id="KW-0573">Peptidoglycan synthesis</keyword>
<dbReference type="InterPro" id="IPR005762">
    <property type="entry name" value="MurD"/>
</dbReference>
<dbReference type="PANTHER" id="PTHR43692:SF1">
    <property type="entry name" value="UDP-N-ACETYLMURAMOYLALANINE--D-GLUTAMATE LIGASE"/>
    <property type="match status" value="1"/>
</dbReference>
<dbReference type="GO" id="GO:0008764">
    <property type="term" value="F:UDP-N-acetylmuramoylalanine-D-glutamate ligase activity"/>
    <property type="evidence" value="ECO:0007669"/>
    <property type="project" value="UniProtKB-UniRule"/>
</dbReference>
<evidence type="ECO:0000256" key="15">
    <source>
        <dbReference type="ARBA" id="ARBA00032324"/>
    </source>
</evidence>